<proteinExistence type="predicted"/>
<evidence type="ECO:0000313" key="2">
    <source>
        <dbReference type="Proteomes" id="UP000827872"/>
    </source>
</evidence>
<evidence type="ECO:0000313" key="1">
    <source>
        <dbReference type="EMBL" id="KAH8001461.1"/>
    </source>
</evidence>
<keyword evidence="2" id="KW-1185">Reference proteome</keyword>
<comment type="caution">
    <text evidence="1">The sequence shown here is derived from an EMBL/GenBank/DDBJ whole genome shotgun (WGS) entry which is preliminary data.</text>
</comment>
<sequence>MFGQLAAPVDASFDCIVLEMGNALPWLSDCQRKTGTPANDYSENAAFRYQETVIKFQPRTDQSAFISPKDPAEPLHSFTEVMPSRT</sequence>
<protein>
    <submittedName>
        <fullName evidence="1">Uncharacterized protein</fullName>
    </submittedName>
</protein>
<name>A0ACB8F8J1_9SAUR</name>
<dbReference type="EMBL" id="CM037621">
    <property type="protein sequence ID" value="KAH8001461.1"/>
    <property type="molecule type" value="Genomic_DNA"/>
</dbReference>
<dbReference type="Proteomes" id="UP000827872">
    <property type="component" value="Linkage Group LG08"/>
</dbReference>
<gene>
    <name evidence="1" type="ORF">K3G42_008216</name>
</gene>
<accession>A0ACB8F8J1</accession>
<reference evidence="1" key="1">
    <citation type="submission" date="2021-08" db="EMBL/GenBank/DDBJ databases">
        <title>The first chromosome-level gecko genome reveals the dynamic sex chromosomes of Neotropical dwarf geckos (Sphaerodactylidae: Sphaerodactylus).</title>
        <authorList>
            <person name="Pinto B.J."/>
            <person name="Keating S.E."/>
            <person name="Gamble T."/>
        </authorList>
    </citation>
    <scope>NUCLEOTIDE SEQUENCE</scope>
    <source>
        <strain evidence="1">TG3544</strain>
    </source>
</reference>
<organism evidence="1 2">
    <name type="scientific">Sphaerodactylus townsendi</name>
    <dbReference type="NCBI Taxonomy" id="933632"/>
    <lineage>
        <taxon>Eukaryota</taxon>
        <taxon>Metazoa</taxon>
        <taxon>Chordata</taxon>
        <taxon>Craniata</taxon>
        <taxon>Vertebrata</taxon>
        <taxon>Euteleostomi</taxon>
        <taxon>Lepidosauria</taxon>
        <taxon>Squamata</taxon>
        <taxon>Bifurcata</taxon>
        <taxon>Gekkota</taxon>
        <taxon>Sphaerodactylidae</taxon>
        <taxon>Sphaerodactylus</taxon>
    </lineage>
</organism>